<comment type="caution">
    <text evidence="2">The sequence shown here is derived from an EMBL/GenBank/DDBJ whole genome shotgun (WGS) entry which is preliminary data.</text>
</comment>
<gene>
    <name evidence="2" type="ORF">YASMINEVIRUS_669</name>
</gene>
<evidence type="ECO:0000313" key="2">
    <source>
        <dbReference type="EMBL" id="VBB18206.1"/>
    </source>
</evidence>
<proteinExistence type="predicted"/>
<reference evidence="2 3" key="1">
    <citation type="submission" date="2018-10" db="EMBL/GenBank/DDBJ databases">
        <authorList>
            <consortium name="IHU Genomes"/>
        </authorList>
    </citation>
    <scope>NUCLEOTIDE SEQUENCE [LARGE SCALE GENOMIC DNA]</scope>
    <source>
        <strain evidence="2 3">A1</strain>
    </source>
</reference>
<keyword evidence="3" id="KW-1185">Reference proteome</keyword>
<evidence type="ECO:0000256" key="1">
    <source>
        <dbReference type="SAM" id="Phobius"/>
    </source>
</evidence>
<accession>A0A5K0UAT0</accession>
<dbReference type="Proteomes" id="UP000594342">
    <property type="component" value="Unassembled WGS sequence"/>
</dbReference>
<sequence>MDQSPLSSLSSPATSEIRVRSVAEIARKFDALGTSNNISPESVDDTPLWLMIIIAFVSFWLLYFILFKTQFVWIFFSTPLSEQPSYPYPYDTDKDENNKVSLNLIRDTDTEN</sequence>
<feature type="transmembrane region" description="Helical" evidence="1">
    <location>
        <begin position="48"/>
        <end position="67"/>
    </location>
</feature>
<keyword evidence="1" id="KW-1133">Transmembrane helix</keyword>
<name>A0A5K0UAT0_9VIRU</name>
<keyword evidence="1" id="KW-0472">Membrane</keyword>
<keyword evidence="1" id="KW-0812">Transmembrane</keyword>
<evidence type="ECO:0000313" key="3">
    <source>
        <dbReference type="Proteomes" id="UP000594342"/>
    </source>
</evidence>
<dbReference type="EMBL" id="UPSH01000001">
    <property type="protein sequence ID" value="VBB18206.1"/>
    <property type="molecule type" value="Genomic_DNA"/>
</dbReference>
<organism evidence="2 3">
    <name type="scientific">Yasminevirus sp. GU-2018</name>
    <dbReference type="NCBI Taxonomy" id="2420051"/>
    <lineage>
        <taxon>Viruses</taxon>
        <taxon>Varidnaviria</taxon>
        <taxon>Bamfordvirae</taxon>
        <taxon>Nucleocytoviricota</taxon>
        <taxon>Megaviricetes</taxon>
        <taxon>Imitervirales</taxon>
        <taxon>Mimiviridae</taxon>
        <taxon>Klosneuvirinae</taxon>
        <taxon>Yasminevirus</taxon>
        <taxon>Yasminevirus saudimassiliense</taxon>
    </lineage>
</organism>
<protein>
    <submittedName>
        <fullName evidence="2">Uncharacterized protein</fullName>
    </submittedName>
</protein>